<accession>A0A8S1XHD4</accession>
<sequence>MDVIINIGLNLKSPAEFEPHFDLNILGNRYQMYELKKDTLILFFNNLSFQENERVQIKRVKLNNMYQTLCNINQSQCYKHQYHQERKKRA</sequence>
<gene>
    <name evidence="1" type="ORF">POCTA_138.1.T1210145</name>
</gene>
<proteinExistence type="predicted"/>
<keyword evidence="2" id="KW-1185">Reference proteome</keyword>
<dbReference type="EMBL" id="CAJJDP010000121">
    <property type="protein sequence ID" value="CAD8200269.1"/>
    <property type="molecule type" value="Genomic_DNA"/>
</dbReference>
<dbReference type="Proteomes" id="UP000683925">
    <property type="component" value="Unassembled WGS sequence"/>
</dbReference>
<reference evidence="1" key="1">
    <citation type="submission" date="2021-01" db="EMBL/GenBank/DDBJ databases">
        <authorList>
            <consortium name="Genoscope - CEA"/>
            <person name="William W."/>
        </authorList>
    </citation>
    <scope>NUCLEOTIDE SEQUENCE</scope>
</reference>
<comment type="caution">
    <text evidence="1">The sequence shown here is derived from an EMBL/GenBank/DDBJ whole genome shotgun (WGS) entry which is preliminary data.</text>
</comment>
<dbReference type="AlphaFoldDB" id="A0A8S1XHD4"/>
<evidence type="ECO:0000313" key="2">
    <source>
        <dbReference type="Proteomes" id="UP000683925"/>
    </source>
</evidence>
<organism evidence="1 2">
    <name type="scientific">Paramecium octaurelia</name>
    <dbReference type="NCBI Taxonomy" id="43137"/>
    <lineage>
        <taxon>Eukaryota</taxon>
        <taxon>Sar</taxon>
        <taxon>Alveolata</taxon>
        <taxon>Ciliophora</taxon>
        <taxon>Intramacronucleata</taxon>
        <taxon>Oligohymenophorea</taxon>
        <taxon>Peniculida</taxon>
        <taxon>Parameciidae</taxon>
        <taxon>Paramecium</taxon>
    </lineage>
</organism>
<name>A0A8S1XHD4_PAROT</name>
<evidence type="ECO:0000313" key="1">
    <source>
        <dbReference type="EMBL" id="CAD8200269.1"/>
    </source>
</evidence>
<protein>
    <submittedName>
        <fullName evidence="1">Uncharacterized protein</fullName>
    </submittedName>
</protein>